<dbReference type="InParanoid" id="A0A078B8B7"/>
<evidence type="ECO:0000313" key="4">
    <source>
        <dbReference type="Proteomes" id="UP000039865"/>
    </source>
</evidence>
<dbReference type="Pfam" id="PF22749">
    <property type="entry name" value="Arb2"/>
    <property type="match status" value="2"/>
</dbReference>
<proteinExistence type="predicted"/>
<name>A0A078B8B7_STYLE</name>
<dbReference type="AlphaFoldDB" id="A0A078B8B7"/>
<feature type="domain" description="Arb2" evidence="2">
    <location>
        <begin position="53"/>
        <end position="202"/>
    </location>
</feature>
<evidence type="ECO:0000313" key="3">
    <source>
        <dbReference type="EMBL" id="CDW90649.1"/>
    </source>
</evidence>
<dbReference type="GO" id="GO:0035197">
    <property type="term" value="F:siRNA binding"/>
    <property type="evidence" value="ECO:0007669"/>
    <property type="project" value="TreeGrafter"/>
</dbReference>
<dbReference type="PANTHER" id="PTHR21357:SF4">
    <property type="entry name" value="FAM172 FAMILY PROTEIN HOMOLOG CG10038"/>
    <property type="match status" value="1"/>
</dbReference>
<dbReference type="OrthoDB" id="312027at2759"/>
<sequence>MNDESQDVADDQSQQQQEFTQQNQQIEEEKKEFNRVEPDNSDQNQQQQISVADKLRELGYIILKDETDEYGKLRQDKDNTKGLEWQGQKNYDEIGDLVTDYVQNEMKTTYGLKEVWIPENEDLEPDYHHLPKSNIYMSPDFLDTQQDIEKDALILIQGTGAVRAGVWARSVCLNESLKTGSMLQMIKTAQHNKMSVLVMNPNLRSQPGQNGVIPYCHSMESHSLYVWERYVIPSRFRKFQVIAHSAGGGCLAAIQRKFSKIKKQNQHVLIGDMFYDRCSRVALTDSWVINREQLNKDQMKWMQENAVHFLASTQPLGEEISKFTRSSVCQEKSAGHQKHEYTTGYAYEELVKHFGLQRVD</sequence>
<dbReference type="GO" id="GO:0005634">
    <property type="term" value="C:nucleus"/>
    <property type="evidence" value="ECO:0007669"/>
    <property type="project" value="TreeGrafter"/>
</dbReference>
<gene>
    <name evidence="3" type="primary">Contig11590.g12408</name>
    <name evidence="3" type="ORF">STYLEM_19794</name>
</gene>
<dbReference type="GO" id="GO:0031048">
    <property type="term" value="P:regulatory ncRNA-mediated heterochromatin formation"/>
    <property type="evidence" value="ECO:0007669"/>
    <property type="project" value="TreeGrafter"/>
</dbReference>
<keyword evidence="4" id="KW-1185">Reference proteome</keyword>
<feature type="domain" description="Arb2" evidence="2">
    <location>
        <begin position="207"/>
        <end position="316"/>
    </location>
</feature>
<dbReference type="InterPro" id="IPR048263">
    <property type="entry name" value="Arb2"/>
</dbReference>
<dbReference type="OMA" id="LAFVELX"/>
<evidence type="ECO:0000259" key="2">
    <source>
        <dbReference type="Pfam" id="PF22749"/>
    </source>
</evidence>
<accession>A0A078B8B7</accession>
<evidence type="ECO:0000256" key="1">
    <source>
        <dbReference type="SAM" id="MobiDB-lite"/>
    </source>
</evidence>
<dbReference type="Proteomes" id="UP000039865">
    <property type="component" value="Unassembled WGS sequence"/>
</dbReference>
<feature type="compositionally biased region" description="Low complexity" evidence="1">
    <location>
        <begin position="11"/>
        <end position="25"/>
    </location>
</feature>
<protein>
    <recommendedName>
        <fullName evidence="2">Arb2 domain-containing protein</fullName>
    </recommendedName>
</protein>
<dbReference type="PANTHER" id="PTHR21357">
    <property type="entry name" value="FAM172 FAMILY PROTEIN HOMOLOG CG10038"/>
    <property type="match status" value="1"/>
</dbReference>
<dbReference type="InterPro" id="IPR053858">
    <property type="entry name" value="Arb2_dom"/>
</dbReference>
<organism evidence="3 4">
    <name type="scientific">Stylonychia lemnae</name>
    <name type="common">Ciliate</name>
    <dbReference type="NCBI Taxonomy" id="5949"/>
    <lineage>
        <taxon>Eukaryota</taxon>
        <taxon>Sar</taxon>
        <taxon>Alveolata</taxon>
        <taxon>Ciliophora</taxon>
        <taxon>Intramacronucleata</taxon>
        <taxon>Spirotrichea</taxon>
        <taxon>Stichotrichia</taxon>
        <taxon>Sporadotrichida</taxon>
        <taxon>Oxytrichidae</taxon>
        <taxon>Stylonychinae</taxon>
        <taxon>Stylonychia</taxon>
    </lineage>
</organism>
<dbReference type="EMBL" id="CCKQ01018669">
    <property type="protein sequence ID" value="CDW90649.1"/>
    <property type="molecule type" value="Genomic_DNA"/>
</dbReference>
<feature type="region of interest" description="Disordered" evidence="1">
    <location>
        <begin position="1"/>
        <end position="47"/>
    </location>
</feature>
<feature type="compositionally biased region" description="Basic and acidic residues" evidence="1">
    <location>
        <begin position="27"/>
        <end position="38"/>
    </location>
</feature>
<reference evidence="3 4" key="1">
    <citation type="submission" date="2014-06" db="EMBL/GenBank/DDBJ databases">
        <authorList>
            <person name="Swart Estienne"/>
        </authorList>
    </citation>
    <scope>NUCLEOTIDE SEQUENCE [LARGE SCALE GENOMIC DNA]</scope>
    <source>
        <strain evidence="3 4">130c</strain>
    </source>
</reference>
<feature type="compositionally biased region" description="Acidic residues" evidence="1">
    <location>
        <begin position="1"/>
        <end position="10"/>
    </location>
</feature>